<dbReference type="SUPFAM" id="SSF111369">
    <property type="entry name" value="HlyD-like secretion proteins"/>
    <property type="match status" value="2"/>
</dbReference>
<dbReference type="RefSeq" id="WP_147080000.1">
    <property type="nucleotide sequence ID" value="NZ_VOQR01000001.1"/>
</dbReference>
<evidence type="ECO:0000313" key="4">
    <source>
        <dbReference type="EMBL" id="TXC70116.1"/>
    </source>
</evidence>
<dbReference type="Proteomes" id="UP000321250">
    <property type="component" value="Unassembled WGS sequence"/>
</dbReference>
<dbReference type="OrthoDB" id="9811754at2"/>
<name>A0A5C6UDC4_9SPHN</name>
<dbReference type="AlphaFoldDB" id="A0A5C6UDC4"/>
<sequence>MTDDTKPDHEAETDAQKADAAETKSQDAPEDQSDDKSDDQSDGVEADKPSVFKKPLFWIILIVVVAAAVIGGTLYWLHARQYESTDDAFVDTHIVRLAPQVAGTLIQVADIDNRHVEAGRLLAVIKASGRDAQVAEAQANEQQSRAQLAQAQAQVTAALASQAQAAAQARVPLAAAIKARQDLARYEALLRLDPNAVAGQQLDQARSTARQTAADAAAAREQVDTAAAQVGVARRQVGAARSVIDARRAQVAQANVAISDLRLTAPVSGQVVNRQVNVGSYVAPGTQLMAIVPDKMWVTANFKETQLTLMKIGQPVEIHVDAYPDVEFRGHVDSVQRGAGQAFALLPPQNATGNYVKVVQRVPVRIVFDAKNGPDPRRYPIGPGMSVVPTVKVR</sequence>
<dbReference type="Gene3D" id="2.40.50.100">
    <property type="match status" value="1"/>
</dbReference>
<evidence type="ECO:0000256" key="2">
    <source>
        <dbReference type="SAM" id="Phobius"/>
    </source>
</evidence>
<dbReference type="GO" id="GO:0055085">
    <property type="term" value="P:transmembrane transport"/>
    <property type="evidence" value="ECO:0007669"/>
    <property type="project" value="InterPro"/>
</dbReference>
<keyword evidence="2" id="KW-0812">Transmembrane</keyword>
<dbReference type="EMBL" id="VOQR01000001">
    <property type="protein sequence ID" value="TXC70116.1"/>
    <property type="molecule type" value="Genomic_DNA"/>
</dbReference>
<dbReference type="InterPro" id="IPR058634">
    <property type="entry name" value="AaeA-lik-b-barrel"/>
</dbReference>
<dbReference type="Gene3D" id="2.40.30.170">
    <property type="match status" value="1"/>
</dbReference>
<dbReference type="InterPro" id="IPR050739">
    <property type="entry name" value="MFP"/>
</dbReference>
<proteinExistence type="predicted"/>
<keyword evidence="5" id="KW-1185">Reference proteome</keyword>
<dbReference type="PANTHER" id="PTHR30386">
    <property type="entry name" value="MEMBRANE FUSION SUBUNIT OF EMRAB-TOLC MULTIDRUG EFFLUX PUMP"/>
    <property type="match status" value="1"/>
</dbReference>
<gene>
    <name evidence="4" type="ORF">FSB78_03500</name>
</gene>
<keyword evidence="2" id="KW-0472">Membrane</keyword>
<evidence type="ECO:0000259" key="3">
    <source>
        <dbReference type="Pfam" id="PF25963"/>
    </source>
</evidence>
<evidence type="ECO:0000313" key="5">
    <source>
        <dbReference type="Proteomes" id="UP000321250"/>
    </source>
</evidence>
<feature type="compositionally biased region" description="Basic and acidic residues" evidence="1">
    <location>
        <begin position="1"/>
        <end position="27"/>
    </location>
</feature>
<comment type="caution">
    <text evidence="4">The sequence shown here is derived from an EMBL/GenBank/DDBJ whole genome shotgun (WGS) entry which is preliminary data.</text>
</comment>
<reference evidence="4 5" key="1">
    <citation type="journal article" date="2013" name="Antonie Van Leeuwenhoek">
        <title>Sphingomonas ginsenosidivorax sp. nov., with the ability to transform ginsenosides.</title>
        <authorList>
            <person name="Jin X.F."/>
            <person name="Kim J.K."/>
            <person name="Liu Q.M."/>
            <person name="Kang M.S."/>
            <person name="He D."/>
            <person name="Jin F.X."/>
            <person name="Kim S.C."/>
            <person name="Im W.T."/>
        </authorList>
    </citation>
    <scope>NUCLEOTIDE SEQUENCE [LARGE SCALE GENOMIC DNA]</scope>
    <source>
        <strain evidence="4 5">KHI67</strain>
    </source>
</reference>
<dbReference type="Gene3D" id="1.10.287.470">
    <property type="entry name" value="Helix hairpin bin"/>
    <property type="match status" value="1"/>
</dbReference>
<feature type="region of interest" description="Disordered" evidence="1">
    <location>
        <begin position="1"/>
        <end position="46"/>
    </location>
</feature>
<dbReference type="Pfam" id="PF25963">
    <property type="entry name" value="Beta-barrel_AAEA"/>
    <property type="match status" value="1"/>
</dbReference>
<organism evidence="4 5">
    <name type="scientific">Sphingomonas ginsenosidivorax</name>
    <dbReference type="NCBI Taxonomy" id="862135"/>
    <lineage>
        <taxon>Bacteria</taxon>
        <taxon>Pseudomonadati</taxon>
        <taxon>Pseudomonadota</taxon>
        <taxon>Alphaproteobacteria</taxon>
        <taxon>Sphingomonadales</taxon>
        <taxon>Sphingomonadaceae</taxon>
        <taxon>Sphingomonas</taxon>
    </lineage>
</organism>
<feature type="domain" description="p-hydroxybenzoic acid efflux pump subunit AaeA-like beta-barrel" evidence="3">
    <location>
        <begin position="297"/>
        <end position="383"/>
    </location>
</feature>
<evidence type="ECO:0000256" key="1">
    <source>
        <dbReference type="SAM" id="MobiDB-lite"/>
    </source>
</evidence>
<keyword evidence="2" id="KW-1133">Transmembrane helix</keyword>
<feature type="compositionally biased region" description="Basic and acidic residues" evidence="1">
    <location>
        <begin position="34"/>
        <end position="46"/>
    </location>
</feature>
<feature type="transmembrane region" description="Helical" evidence="2">
    <location>
        <begin position="56"/>
        <end position="77"/>
    </location>
</feature>
<protein>
    <submittedName>
        <fullName evidence="4">HlyD family secretion protein</fullName>
    </submittedName>
</protein>
<dbReference type="PANTHER" id="PTHR30386:SF24">
    <property type="entry name" value="MULTIDRUG RESISTANCE EFFLUX PUMP"/>
    <property type="match status" value="1"/>
</dbReference>
<accession>A0A5C6UDC4</accession>